<comment type="caution">
    <text evidence="10">The sequence shown here is derived from an EMBL/GenBank/DDBJ whole genome shotgun (WGS) entry which is preliminary data.</text>
</comment>
<evidence type="ECO:0000256" key="1">
    <source>
        <dbReference type="ARBA" id="ARBA00004141"/>
    </source>
</evidence>
<dbReference type="GO" id="GO:0005886">
    <property type="term" value="C:plasma membrane"/>
    <property type="evidence" value="ECO:0007669"/>
    <property type="project" value="TreeGrafter"/>
</dbReference>
<feature type="transmembrane region" description="Helical" evidence="8">
    <location>
        <begin position="546"/>
        <end position="564"/>
    </location>
</feature>
<dbReference type="EMBL" id="LCTW02000183">
    <property type="protein sequence ID" value="KXX76971.1"/>
    <property type="molecule type" value="Genomic_DNA"/>
</dbReference>
<keyword evidence="4 8" id="KW-0812">Transmembrane</keyword>
<feature type="transmembrane region" description="Helical" evidence="8">
    <location>
        <begin position="159"/>
        <end position="179"/>
    </location>
</feature>
<dbReference type="Gene3D" id="1.20.1250.20">
    <property type="entry name" value="MFS general substrate transporter like domains"/>
    <property type="match status" value="2"/>
</dbReference>
<evidence type="ECO:0000259" key="9">
    <source>
        <dbReference type="PROSITE" id="PS50850"/>
    </source>
</evidence>
<name>A0A175W0F8_9PEZI</name>
<evidence type="ECO:0000256" key="6">
    <source>
        <dbReference type="ARBA" id="ARBA00023136"/>
    </source>
</evidence>
<dbReference type="InterPro" id="IPR020846">
    <property type="entry name" value="MFS_dom"/>
</dbReference>
<dbReference type="AlphaFoldDB" id="A0A175W0F8"/>
<dbReference type="VEuPathDB" id="FungiDB:MMYC01_207144"/>
<feature type="transmembrane region" description="Helical" evidence="8">
    <location>
        <begin position="223"/>
        <end position="243"/>
    </location>
</feature>
<dbReference type="InterPro" id="IPR036259">
    <property type="entry name" value="MFS_trans_sf"/>
</dbReference>
<dbReference type="PROSITE" id="PS50850">
    <property type="entry name" value="MFS"/>
    <property type="match status" value="1"/>
</dbReference>
<dbReference type="SUPFAM" id="SSF103473">
    <property type="entry name" value="MFS general substrate transporter"/>
    <property type="match status" value="1"/>
</dbReference>
<gene>
    <name evidence="10" type="ORF">MMYC01_207144</name>
</gene>
<evidence type="ECO:0000256" key="3">
    <source>
        <dbReference type="ARBA" id="ARBA00022448"/>
    </source>
</evidence>
<evidence type="ECO:0000256" key="8">
    <source>
        <dbReference type="SAM" id="Phobius"/>
    </source>
</evidence>
<feature type="domain" description="Major facilitator superfamily (MFS) profile" evidence="9">
    <location>
        <begin position="69"/>
        <end position="569"/>
    </location>
</feature>
<evidence type="ECO:0000256" key="2">
    <source>
        <dbReference type="ARBA" id="ARBA00007520"/>
    </source>
</evidence>
<feature type="transmembrane region" description="Helical" evidence="8">
    <location>
        <begin position="66"/>
        <end position="83"/>
    </location>
</feature>
<feature type="transmembrane region" description="Helical" evidence="8">
    <location>
        <begin position="133"/>
        <end position="153"/>
    </location>
</feature>
<dbReference type="PANTHER" id="PTHR23501:SF12">
    <property type="entry name" value="MAJOR FACILITATOR SUPERFAMILY (MFS) PROFILE DOMAIN-CONTAINING PROTEIN-RELATED"/>
    <property type="match status" value="1"/>
</dbReference>
<feature type="transmembrane region" description="Helical" evidence="8">
    <location>
        <begin position="433"/>
        <end position="455"/>
    </location>
</feature>
<evidence type="ECO:0000313" key="11">
    <source>
        <dbReference type="Proteomes" id="UP000078237"/>
    </source>
</evidence>
<keyword evidence="11" id="KW-1185">Reference proteome</keyword>
<dbReference type="Proteomes" id="UP000078237">
    <property type="component" value="Unassembled WGS sequence"/>
</dbReference>
<reference evidence="10 11" key="1">
    <citation type="journal article" date="2016" name="Genome Announc.">
        <title>Genome Sequence of Madurella mycetomatis mm55, Isolated from a Human Mycetoma Case in Sudan.</title>
        <authorList>
            <person name="Smit S."/>
            <person name="Derks M.F."/>
            <person name="Bervoets S."/>
            <person name="Fahal A."/>
            <person name="van Leeuwen W."/>
            <person name="van Belkum A."/>
            <person name="van de Sande W.W."/>
        </authorList>
    </citation>
    <scope>NUCLEOTIDE SEQUENCE [LARGE SCALE GENOMIC DNA]</scope>
    <source>
        <strain evidence="11">mm55</strain>
    </source>
</reference>
<keyword evidence="5 8" id="KW-1133">Transmembrane helix</keyword>
<accession>A0A175W0F8</accession>
<feature type="region of interest" description="Disordered" evidence="7">
    <location>
        <begin position="38"/>
        <end position="58"/>
    </location>
</feature>
<evidence type="ECO:0000256" key="4">
    <source>
        <dbReference type="ARBA" id="ARBA00022692"/>
    </source>
</evidence>
<feature type="transmembrane region" description="Helical" evidence="8">
    <location>
        <begin position="296"/>
        <end position="318"/>
    </location>
</feature>
<dbReference type="GO" id="GO:0022857">
    <property type="term" value="F:transmembrane transporter activity"/>
    <property type="evidence" value="ECO:0007669"/>
    <property type="project" value="InterPro"/>
</dbReference>
<feature type="transmembrane region" description="Helical" evidence="8">
    <location>
        <begin position="338"/>
        <end position="357"/>
    </location>
</feature>
<dbReference type="PANTHER" id="PTHR23501">
    <property type="entry name" value="MAJOR FACILITATOR SUPERFAMILY"/>
    <property type="match status" value="1"/>
</dbReference>
<evidence type="ECO:0000313" key="10">
    <source>
        <dbReference type="EMBL" id="KXX76971.1"/>
    </source>
</evidence>
<evidence type="ECO:0000256" key="7">
    <source>
        <dbReference type="SAM" id="MobiDB-lite"/>
    </source>
</evidence>
<comment type="similarity">
    <text evidence="2">Belongs to the major facilitator superfamily. TCR/Tet family.</text>
</comment>
<keyword evidence="3" id="KW-0813">Transport</keyword>
<protein>
    <submittedName>
        <fullName evidence="10">HC-toxin efflux carrier TOXA</fullName>
    </submittedName>
</protein>
<feature type="transmembrane region" description="Helical" evidence="8">
    <location>
        <begin position="377"/>
        <end position="395"/>
    </location>
</feature>
<proteinExistence type="inferred from homology"/>
<feature type="transmembrane region" description="Helical" evidence="8">
    <location>
        <begin position="191"/>
        <end position="211"/>
    </location>
</feature>
<evidence type="ECO:0000256" key="5">
    <source>
        <dbReference type="ARBA" id="ARBA00022989"/>
    </source>
</evidence>
<organism evidence="10 11">
    <name type="scientific">Madurella mycetomatis</name>
    <dbReference type="NCBI Taxonomy" id="100816"/>
    <lineage>
        <taxon>Eukaryota</taxon>
        <taxon>Fungi</taxon>
        <taxon>Dikarya</taxon>
        <taxon>Ascomycota</taxon>
        <taxon>Pezizomycotina</taxon>
        <taxon>Sordariomycetes</taxon>
        <taxon>Sordariomycetidae</taxon>
        <taxon>Sordariales</taxon>
        <taxon>Sordariales incertae sedis</taxon>
        <taxon>Madurella</taxon>
    </lineage>
</organism>
<comment type="subcellular location">
    <subcellularLocation>
        <location evidence="1">Membrane</location>
        <topology evidence="1">Multi-pass membrane protein</topology>
    </subcellularLocation>
</comment>
<dbReference type="OrthoDB" id="10021397at2759"/>
<feature type="transmembrane region" description="Helical" evidence="8">
    <location>
        <begin position="103"/>
        <end position="121"/>
    </location>
</feature>
<dbReference type="Pfam" id="PF07690">
    <property type="entry name" value="MFS_1"/>
    <property type="match status" value="1"/>
</dbReference>
<feature type="transmembrane region" description="Helical" evidence="8">
    <location>
        <begin position="264"/>
        <end position="284"/>
    </location>
</feature>
<feature type="transmembrane region" description="Helical" evidence="8">
    <location>
        <begin position="402"/>
        <end position="421"/>
    </location>
</feature>
<keyword evidence="6 8" id="KW-0472">Membrane</keyword>
<dbReference type="InterPro" id="IPR011701">
    <property type="entry name" value="MFS"/>
</dbReference>
<sequence length="578" mass="60731">MSTLPAMDSAIVERGASDSSGATTPYYMNGVPVTEKIVKGDPPSADQEPAPRDTAPSGRTVHGVKWFLICAALLIIAFLYGLDATIAADIQGPVVRDFGRVDLLAWVGAGFPLGSAAVQLLNGKLYGNFDMKWIYIGGIVVFEVGSAICGAAPNMDTLIAGRVLAGAGGSAIYIGELNYFTLLTDPTERGLYISLIGLSWSVGAVIGPVVGGAFAESSATWRWAFYINLVIGAVTAPIYLFYLPSLRFAPDRPSVRERLARIDFLGLFLIGATWVLFTLTFTTAGGQWPWSDGRTITLLVVFAVVLVSSVAQQSFSILTTSAARAFPADVLLKSRTQILLFVATACAQTALFVTTYFIPVYFQFVHSDDAVRAAVRLLPYIAVTASLSVLAGHLLSRVRYYMPLYLASGVLLTVGASLLTFYLGDPATPEGTIYAATVVLALGTGLVATVGYTVASLTVVAGDVGDAITLQNVSQLGSTVICLVVAGQVFQSEALRNLNGVLAGMGFGEQEIRDAVAGSQSALFKELAGDLRAAAIGAIVRAMQRAFVLVIVGGGVMILTAAGMKREALMFGEVVAGL</sequence>